<sequence>MGSSCSSGQKHKDNASTRSQESPTYQGGPGVGAHGANHHHAPPPATAAPAGAAQGGTQPAKPTPPAPAAAPAKPSEPERGVVASTTSESVAADDGRDVLPPPLDKLADDLGRLLLGRATTANRPAARTNRIAIYVCAADAEDCCVEKGALHRHVYPELRAACRERGYELHVVDLHWRTALEKRQDHEFPELCLGELARQQETAYVVPVLFLNTSLGTPLLPNTIESQDFEKALAKAEDKALLTKWYSLDNHAQPPCYRLSPPTRYIPGLKGDCPAEGPLSEWRQEVERTLAVLQAVLPTELRDTYLSTALEQEVHNTVCMSQEMARRTLWLHRVYTHQPPADPAAPTPTPQEVELRRRLDGIHQLLKAQLVEKHILRMSVKYCDGGLPPPDQPEHTQYVSDVTAQLSSSLRNIVDAIIDEDQARTVGKPGLGLDNRLVLELGHQAGVCQRASQCSVNRDAVIAQVKSYVEGKCRAPLVVTGPRGCGKSTLLARVAESSSTWACSAAAGTAAPLLALRFCGVSAESMTLERVLASIGQQCQLLWNAGHAWASHTVDSWREKLPELLAGAASKRTLVVMLDGMDLLKAYGTVSADWVPAELPDNVKLIVTLWDGSGMLAALRARLPASAFISMPKLDQTEAAGVLNAWVMQYNHSVPKRVQDCVMASDCTLPLHAKVLAWQTSWEQSVTPRGNVEDQLQLLLDQLEEILGKKQVAHAAALVSAAKYGVSDSEMLDLLAHDAAFHSTETHVPWAPACMFWARFNKLLAPFLQWVLCDGELVLQWRDAAVRDAVDARYKEKEGAAAAKALLDYFQGSWWAERSPPLLGRLQPMCNLANPDKCYNSRRLQELPFQAHAVKGSIKKDFLLDLGWVYDKVCGTDVFQVLEDIALERSSDADVQWLEATLRDAAPALALDGRQLHSQLFRRLTLDFPAATPPPATAPGTAPTAPEPAEWVSVAAGRALPRDALAVCVAPPAPALLPIPAKVPDDLPDRLDLVVRIRDYPDYVVAVSTAKEEIAVWDILRCERVRVLRGVPQPLSLQPVDSTRCIVLCQRELRIYDLDACTLLAKLKGVMNQKMPYFGLHDQSHLVALSRNRMYVNLMNLDSGDCVTTFKAGEDRFLNSLLVSGDGRVLVCGDETQKPFPLLVWNLASRKLLYDLRIPHHDFVTSLAAITHEGHYVSCVAQEVDEPSANFIVVYDLQSGTLFKKWKPGVNTVSLNISSRDGCVISGLQDGRVLVWDLITGNCRWTLSGHTAPVDYLRLDAQGGTFLSADSKCRDRSLRLWDLNKGTLVAVYTARQPVTACEVTHGGEVLVLAEEGAGHPTTLRLRGRAATTPPGLAGPGPAPPQPGQPGQPSQPSRYFGQPQHHGRIVDFR</sequence>
<dbReference type="InterPro" id="IPR027417">
    <property type="entry name" value="P-loop_NTPase"/>
</dbReference>
<dbReference type="OrthoDB" id="2325716at2759"/>
<dbReference type="Gene3D" id="2.130.10.10">
    <property type="entry name" value="YVTN repeat-like/Quinoprotein amine dehydrogenase"/>
    <property type="match status" value="2"/>
</dbReference>
<dbReference type="PANTHER" id="PTHR19871:SF37">
    <property type="entry name" value="GH25853P"/>
    <property type="match status" value="1"/>
</dbReference>
<dbReference type="SMART" id="SM00320">
    <property type="entry name" value="WD40"/>
    <property type="match status" value="3"/>
</dbReference>
<evidence type="ECO:0000256" key="1">
    <source>
        <dbReference type="ARBA" id="ARBA00022574"/>
    </source>
</evidence>
<evidence type="ECO:0000256" key="3">
    <source>
        <dbReference type="SAM" id="MobiDB-lite"/>
    </source>
</evidence>
<feature type="compositionally biased region" description="Low complexity" evidence="3">
    <location>
        <begin position="47"/>
        <end position="60"/>
    </location>
</feature>
<feature type="region of interest" description="Disordered" evidence="3">
    <location>
        <begin position="1328"/>
        <end position="1372"/>
    </location>
</feature>
<feature type="domain" description="NWD1/2-like winged helix-turn-helix" evidence="4">
    <location>
        <begin position="691"/>
        <end position="796"/>
    </location>
</feature>
<evidence type="ECO:0000313" key="6">
    <source>
        <dbReference type="RefSeq" id="XP_034256144.1"/>
    </source>
</evidence>
<feature type="compositionally biased region" description="Polar residues" evidence="3">
    <location>
        <begin position="16"/>
        <end position="25"/>
    </location>
</feature>
<feature type="compositionally biased region" description="Pro residues" evidence="3">
    <location>
        <begin position="1340"/>
        <end position="1349"/>
    </location>
</feature>
<evidence type="ECO:0000313" key="7">
    <source>
        <dbReference type="RefSeq" id="XP_034256145.1"/>
    </source>
</evidence>
<dbReference type="Pfam" id="PF00400">
    <property type="entry name" value="WD40"/>
    <property type="match status" value="1"/>
</dbReference>
<evidence type="ECO:0000259" key="4">
    <source>
        <dbReference type="Pfam" id="PF25469"/>
    </source>
</evidence>
<name>A0A6P9AF92_THRPL</name>
<dbReference type="Pfam" id="PF25469">
    <property type="entry name" value="WHD_NWD1"/>
    <property type="match status" value="1"/>
</dbReference>
<keyword evidence="5" id="KW-1185">Reference proteome</keyword>
<evidence type="ECO:0000256" key="2">
    <source>
        <dbReference type="ARBA" id="ARBA00022737"/>
    </source>
</evidence>
<dbReference type="InterPro" id="IPR052752">
    <property type="entry name" value="NACHT-WD_repeat"/>
</dbReference>
<dbReference type="PANTHER" id="PTHR19871">
    <property type="entry name" value="BETA TRANSDUCIN-RELATED PROTEIN"/>
    <property type="match status" value="1"/>
</dbReference>
<dbReference type="PROSITE" id="PS50818">
    <property type="entry name" value="INTEIN_C_TER"/>
    <property type="match status" value="1"/>
</dbReference>
<keyword evidence="2" id="KW-0677">Repeat</keyword>
<gene>
    <name evidence="6 7" type="primary">LOC117654084</name>
</gene>
<dbReference type="KEGG" id="tpal:117654084"/>
<dbReference type="Proteomes" id="UP000515158">
    <property type="component" value="Unplaced"/>
</dbReference>
<keyword evidence="1" id="KW-0853">WD repeat</keyword>
<proteinExistence type="predicted"/>
<dbReference type="RefSeq" id="XP_034256144.1">
    <property type="nucleotide sequence ID" value="XM_034400253.1"/>
</dbReference>
<dbReference type="RefSeq" id="XP_034256145.1">
    <property type="nucleotide sequence ID" value="XM_034400254.1"/>
</dbReference>
<dbReference type="InterPro" id="IPR057588">
    <property type="entry name" value="NWD1/2-like_WH"/>
</dbReference>
<evidence type="ECO:0000313" key="5">
    <source>
        <dbReference type="Proteomes" id="UP000515158"/>
    </source>
</evidence>
<protein>
    <submittedName>
        <fullName evidence="6 7">NACHT domain- and WD repeat-containing protein 1</fullName>
    </submittedName>
</protein>
<organism evidence="7">
    <name type="scientific">Thrips palmi</name>
    <name type="common">Melon thrips</name>
    <dbReference type="NCBI Taxonomy" id="161013"/>
    <lineage>
        <taxon>Eukaryota</taxon>
        <taxon>Metazoa</taxon>
        <taxon>Ecdysozoa</taxon>
        <taxon>Arthropoda</taxon>
        <taxon>Hexapoda</taxon>
        <taxon>Insecta</taxon>
        <taxon>Pterygota</taxon>
        <taxon>Neoptera</taxon>
        <taxon>Paraneoptera</taxon>
        <taxon>Thysanoptera</taxon>
        <taxon>Terebrantia</taxon>
        <taxon>Thripoidea</taxon>
        <taxon>Thripidae</taxon>
        <taxon>Thrips</taxon>
    </lineage>
</organism>
<dbReference type="InterPro" id="IPR015943">
    <property type="entry name" value="WD40/YVTN_repeat-like_dom_sf"/>
</dbReference>
<dbReference type="InterPro" id="IPR011047">
    <property type="entry name" value="Quinoprotein_ADH-like_sf"/>
</dbReference>
<dbReference type="InterPro" id="IPR001680">
    <property type="entry name" value="WD40_rpt"/>
</dbReference>
<accession>A0A6P9AF92</accession>
<dbReference type="SUPFAM" id="SSF52540">
    <property type="entry name" value="P-loop containing nucleoside triphosphate hydrolases"/>
    <property type="match status" value="1"/>
</dbReference>
<dbReference type="SUPFAM" id="SSF50998">
    <property type="entry name" value="Quinoprotein alcohol dehydrogenase-like"/>
    <property type="match status" value="1"/>
</dbReference>
<dbReference type="Gene3D" id="3.40.50.300">
    <property type="entry name" value="P-loop containing nucleotide triphosphate hydrolases"/>
    <property type="match status" value="1"/>
</dbReference>
<dbReference type="GeneID" id="117654084"/>
<reference evidence="6 7" key="1">
    <citation type="submission" date="2025-04" db="UniProtKB">
        <authorList>
            <consortium name="RefSeq"/>
        </authorList>
    </citation>
    <scope>IDENTIFICATION</scope>
    <source>
        <tissue evidence="6 7">Total insect</tissue>
    </source>
</reference>
<feature type="region of interest" description="Disordered" evidence="3">
    <location>
        <begin position="1"/>
        <end position="103"/>
    </location>
</feature>
<dbReference type="InterPro" id="IPR030934">
    <property type="entry name" value="Intein_C"/>
</dbReference>